<feature type="compositionally biased region" description="Polar residues" evidence="1">
    <location>
        <begin position="526"/>
        <end position="539"/>
    </location>
</feature>
<feature type="compositionally biased region" description="Basic and acidic residues" evidence="1">
    <location>
        <begin position="545"/>
        <end position="555"/>
    </location>
</feature>
<name>A0A9N9XPI9_PHYSR</name>
<feature type="compositionally biased region" description="Basic and acidic residues" evidence="1">
    <location>
        <begin position="78"/>
        <end position="88"/>
    </location>
</feature>
<accession>A0A9N9XPI9</accession>
<proteinExistence type="predicted"/>
<feature type="compositionally biased region" description="Basic residues" evidence="1">
    <location>
        <begin position="456"/>
        <end position="472"/>
    </location>
</feature>
<feature type="compositionally biased region" description="Basic and acidic residues" evidence="1">
    <location>
        <begin position="508"/>
        <end position="521"/>
    </location>
</feature>
<feature type="region of interest" description="Disordered" evidence="1">
    <location>
        <begin position="1356"/>
        <end position="1382"/>
    </location>
</feature>
<feature type="compositionally biased region" description="Pro residues" evidence="1">
    <location>
        <begin position="1288"/>
        <end position="1301"/>
    </location>
</feature>
<feature type="region of interest" description="Disordered" evidence="1">
    <location>
        <begin position="78"/>
        <end position="102"/>
    </location>
</feature>
<evidence type="ECO:0000313" key="2">
    <source>
        <dbReference type="EMBL" id="CAG9857041.1"/>
    </source>
</evidence>
<dbReference type="Proteomes" id="UP001153712">
    <property type="component" value="Chromosome 13"/>
</dbReference>
<keyword evidence="3" id="KW-1185">Reference proteome</keyword>
<dbReference type="OrthoDB" id="6779263at2759"/>
<feature type="compositionally biased region" description="Basic and acidic residues" evidence="1">
    <location>
        <begin position="793"/>
        <end position="834"/>
    </location>
</feature>
<feature type="compositionally biased region" description="Basic and acidic residues" evidence="1">
    <location>
        <begin position="1108"/>
        <end position="1131"/>
    </location>
</feature>
<feature type="compositionally biased region" description="Basic and acidic residues" evidence="1">
    <location>
        <begin position="141"/>
        <end position="151"/>
    </location>
</feature>
<feature type="compositionally biased region" description="Basic and acidic residues" evidence="1">
    <location>
        <begin position="201"/>
        <end position="218"/>
    </location>
</feature>
<evidence type="ECO:0000313" key="3">
    <source>
        <dbReference type="Proteomes" id="UP001153712"/>
    </source>
</evidence>
<feature type="compositionally biased region" description="Basic residues" evidence="1">
    <location>
        <begin position="415"/>
        <end position="425"/>
    </location>
</feature>
<evidence type="ECO:0000256" key="1">
    <source>
        <dbReference type="SAM" id="MobiDB-lite"/>
    </source>
</evidence>
<feature type="region of interest" description="Disordered" evidence="1">
    <location>
        <begin position="402"/>
        <end position="560"/>
    </location>
</feature>
<feature type="region of interest" description="Disordered" evidence="1">
    <location>
        <begin position="141"/>
        <end position="218"/>
    </location>
</feature>
<organism evidence="2 3">
    <name type="scientific">Phyllotreta striolata</name>
    <name type="common">Striped flea beetle</name>
    <name type="synonym">Crioceris striolata</name>
    <dbReference type="NCBI Taxonomy" id="444603"/>
    <lineage>
        <taxon>Eukaryota</taxon>
        <taxon>Metazoa</taxon>
        <taxon>Ecdysozoa</taxon>
        <taxon>Arthropoda</taxon>
        <taxon>Hexapoda</taxon>
        <taxon>Insecta</taxon>
        <taxon>Pterygota</taxon>
        <taxon>Neoptera</taxon>
        <taxon>Endopterygota</taxon>
        <taxon>Coleoptera</taxon>
        <taxon>Polyphaga</taxon>
        <taxon>Cucujiformia</taxon>
        <taxon>Chrysomeloidea</taxon>
        <taxon>Chrysomelidae</taxon>
        <taxon>Galerucinae</taxon>
        <taxon>Alticini</taxon>
        <taxon>Phyllotreta</taxon>
    </lineage>
</organism>
<feature type="compositionally biased region" description="Basic residues" evidence="1">
    <location>
        <begin position="879"/>
        <end position="888"/>
    </location>
</feature>
<gene>
    <name evidence="2" type="ORF">PHYEVI_LOCUS3452</name>
</gene>
<dbReference type="EMBL" id="OU900106">
    <property type="protein sequence ID" value="CAG9857041.1"/>
    <property type="molecule type" value="Genomic_DNA"/>
</dbReference>
<feature type="region of interest" description="Disordered" evidence="1">
    <location>
        <begin position="1195"/>
        <end position="1249"/>
    </location>
</feature>
<protein>
    <submittedName>
        <fullName evidence="2">Uncharacterized protein</fullName>
    </submittedName>
</protein>
<feature type="region of interest" description="Disordered" evidence="1">
    <location>
        <begin position="1108"/>
        <end position="1138"/>
    </location>
</feature>
<sequence>MESLNLEFTYDPCKGDVPNPASNCVDSENAQISGDSQESLADIQLKTEKIAKNAAKINLAKKRLQAYSKQIARAPIKDLKAEAKDKQPEVPPSKKKRDMFHHEKAKAVIKEIEEEKRRELEHNNRRQLLIKNHQPFTDHYLSRDAAEQFKKREIKQRNYRRTDSETKASKSPSPGERRRRGASSSPQAAESCPKSWAEYKSSTERKTSGRSDSKRRPVDETLNDLYSFEANSTSVESFKCSMEKGSKEVPLFYLKRTKATPSIVYSVNYQKVKDGFLTREQLFELIPDKRCQIIRNIVNSHSKLQPLIKKTESRSWYNKIWRKHSDAECKILENSVGLSFLQTYSDEEEENEAEEVLVCSSITNAETKINCDEFEFTLGDEDSGNLTPELPLPANLLENDEAKKHAKKKTDSPPKKKKKKKRKRRADSDGITESSDESKTSRKGKKKTKKRDEKERKRRKTDRSKRAKRSRRSTSSSTTGNDKKKNVQRSESPDNDDSNTPPLTLPESKTESELEPKKPDWENDSLDNNLSKTKPSSSWESDEEVAVREPQERPTHTTRNYDLMDLELEIPLNIKPFKKRDINNFDIDSLSLPRPLDEKNALENEYVEFIKAVTNDVPSIPMPDDVPAPVPHPVNVNLVTAIVPEDAGISTNGASVVAEVVPKDGADVGDAIVVPEEPVITSFNDNSTAGIEFVATPECIETTSSSAGIGFVPEETANSSGIESNSPVTFGFVPEETTSAMVESNTDKIEAKLDENLIDSTETKPLTFASLVLPAKKSLLDNSNLKLDDSDEDVVKKPAEKPEKPREPIVDAKKPAAEKPVEVNKSDKKSDSTKKSKKRERSPRQRSRDSPKRRRRSSRSPERYRDRDLRDRDRDGRRKSTGGRRYPSHRSPVSYSPRRRSPRRSPSPKSRSKRRPSKGDADRKSPSAASPLEGLKRSVADSTIPDESLLPAAILDEYAPSPLGRYYAGAKPEAAKRLSLDERINLELGWGGGKEEAAPISTTYDGYHQYDSNRYHHGGYPQEPDYSTNFVQVGNMVQIVPKDFSEIDRQFHAENKSQIVQVGNVLQIVPADIPMGYPGEASSYADPACQMEGNNLVAVEMKNKMLERRAEKEKRKKEREARRKEKENKRREKEKRRLLKAQQKTENMIMKALQLEVENNDEIGEELNESTTHWPPTLAVTGSKDTTINRSILVRGKQKSSRSKNVQFADGVRPGEGTSPSAGEDFGSPPPSRVLPKEKRYTKTKLRAAGNAKKKVKVKIIKCNTESKTFEEEHYNGEDSDEVEDRSPPPPPPGSPPPHVFPPRLKTAVHPYMLANQNQQVFNSPLNSYVHPMPDSHMQMVHNLGHYQLAAAVPPPPPPSVVASSDLSSYGATRSRTHRYKY</sequence>
<feature type="region of interest" description="Disordered" evidence="1">
    <location>
        <begin position="790"/>
        <end position="939"/>
    </location>
</feature>
<feature type="region of interest" description="Disordered" evidence="1">
    <location>
        <begin position="1270"/>
        <end position="1304"/>
    </location>
</feature>
<reference evidence="2" key="1">
    <citation type="submission" date="2022-01" db="EMBL/GenBank/DDBJ databases">
        <authorList>
            <person name="King R."/>
        </authorList>
    </citation>
    <scope>NUCLEOTIDE SEQUENCE</scope>
</reference>
<feature type="compositionally biased region" description="Basic and acidic residues" evidence="1">
    <location>
        <begin position="859"/>
        <end position="878"/>
    </location>
</feature>